<dbReference type="Gene3D" id="3.30.40.10">
    <property type="entry name" value="Zinc/RING finger domain, C3HC4 (zinc finger)"/>
    <property type="match status" value="1"/>
</dbReference>
<dbReference type="Proteomes" id="UP001431783">
    <property type="component" value="Unassembled WGS sequence"/>
</dbReference>
<dbReference type="InterPro" id="IPR013083">
    <property type="entry name" value="Znf_RING/FYVE/PHD"/>
</dbReference>
<gene>
    <name evidence="2" type="ORF">WA026_009223</name>
</gene>
<reference evidence="2 3" key="1">
    <citation type="submission" date="2023-03" db="EMBL/GenBank/DDBJ databases">
        <title>Genome insight into feeding habits of ladybird beetles.</title>
        <authorList>
            <person name="Li H.-S."/>
            <person name="Huang Y.-H."/>
            <person name="Pang H."/>
        </authorList>
    </citation>
    <scope>NUCLEOTIDE SEQUENCE [LARGE SCALE GENOMIC DNA]</scope>
    <source>
        <strain evidence="2">SYSU_2023b</strain>
        <tissue evidence="2">Whole body</tissue>
    </source>
</reference>
<comment type="caution">
    <text evidence="2">The sequence shown here is derived from an EMBL/GenBank/DDBJ whole genome shotgun (WGS) entry which is preliminary data.</text>
</comment>
<evidence type="ECO:0000313" key="3">
    <source>
        <dbReference type="Proteomes" id="UP001431783"/>
    </source>
</evidence>
<proteinExistence type="predicted"/>
<evidence type="ECO:0000256" key="1">
    <source>
        <dbReference type="SAM" id="MobiDB-lite"/>
    </source>
</evidence>
<protein>
    <submittedName>
        <fullName evidence="2">Uncharacterized protein</fullName>
    </submittedName>
</protein>
<dbReference type="EMBL" id="JARQZJ010000094">
    <property type="protein sequence ID" value="KAK9884994.1"/>
    <property type="molecule type" value="Genomic_DNA"/>
</dbReference>
<feature type="compositionally biased region" description="Acidic residues" evidence="1">
    <location>
        <begin position="70"/>
        <end position="84"/>
    </location>
</feature>
<sequence>MVKKNLPTSAIKCKGCKHTLGKSSVRVQCTGVCNQWYHGTTKCTLLDEKSLNSVISKKIPWVSEECYVSEESDEISEDEEEEEQQENKSMESKIDKILSQNNLILKKLQEIRRENDQLKDELNGFKRETQEIRKELNTLKMEMEQSKQKNLKSNIVVTGTPVTLHTDIKTLNSAVMKIAGKLNININGKDFVCSKIEKDTSKQIKVKFHNSEKKDEIMEAKKKVLLNTHEIGFEEKIRFI</sequence>
<dbReference type="AlphaFoldDB" id="A0AAW1UVS4"/>
<name>A0AAW1UVS4_9CUCU</name>
<evidence type="ECO:0000313" key="2">
    <source>
        <dbReference type="EMBL" id="KAK9884994.1"/>
    </source>
</evidence>
<organism evidence="2 3">
    <name type="scientific">Henosepilachna vigintioctopunctata</name>
    <dbReference type="NCBI Taxonomy" id="420089"/>
    <lineage>
        <taxon>Eukaryota</taxon>
        <taxon>Metazoa</taxon>
        <taxon>Ecdysozoa</taxon>
        <taxon>Arthropoda</taxon>
        <taxon>Hexapoda</taxon>
        <taxon>Insecta</taxon>
        <taxon>Pterygota</taxon>
        <taxon>Neoptera</taxon>
        <taxon>Endopterygota</taxon>
        <taxon>Coleoptera</taxon>
        <taxon>Polyphaga</taxon>
        <taxon>Cucujiformia</taxon>
        <taxon>Coccinelloidea</taxon>
        <taxon>Coccinellidae</taxon>
        <taxon>Epilachninae</taxon>
        <taxon>Epilachnini</taxon>
        <taxon>Henosepilachna</taxon>
    </lineage>
</organism>
<accession>A0AAW1UVS4</accession>
<feature type="region of interest" description="Disordered" evidence="1">
    <location>
        <begin position="70"/>
        <end position="92"/>
    </location>
</feature>
<keyword evidence="3" id="KW-1185">Reference proteome</keyword>